<accession>I3YWY8</accession>
<dbReference type="RefSeq" id="WP_014782759.1">
    <property type="nucleotide sequence ID" value="NC_018013.1"/>
</dbReference>
<protein>
    <submittedName>
        <fullName evidence="1">Uncharacterized protein</fullName>
    </submittedName>
</protein>
<gene>
    <name evidence="1" type="ordered locus">Aeqsu_2041</name>
</gene>
<evidence type="ECO:0000313" key="2">
    <source>
        <dbReference type="Proteomes" id="UP000006049"/>
    </source>
</evidence>
<dbReference type="STRING" id="746697.Aeqsu_2041"/>
<dbReference type="Proteomes" id="UP000006049">
    <property type="component" value="Chromosome"/>
</dbReference>
<dbReference type="HOGENOM" id="CLU_1987892_0_0_10"/>
<organism evidence="1 2">
    <name type="scientific">Aequorivita sublithincola (strain DSM 14238 / LMG 21431 / ACAM 643 / 9-3)</name>
    <dbReference type="NCBI Taxonomy" id="746697"/>
    <lineage>
        <taxon>Bacteria</taxon>
        <taxon>Pseudomonadati</taxon>
        <taxon>Bacteroidota</taxon>
        <taxon>Flavobacteriia</taxon>
        <taxon>Flavobacteriales</taxon>
        <taxon>Flavobacteriaceae</taxon>
        <taxon>Aequorivita</taxon>
    </lineage>
</organism>
<proteinExistence type="predicted"/>
<dbReference type="KEGG" id="asl:Aeqsu_2041"/>
<evidence type="ECO:0000313" key="1">
    <source>
        <dbReference type="EMBL" id="AFL81506.1"/>
    </source>
</evidence>
<dbReference type="AlphaFoldDB" id="I3YWY8"/>
<name>I3YWY8_AEQSU</name>
<reference evidence="1 2" key="1">
    <citation type="submission" date="2012-06" db="EMBL/GenBank/DDBJ databases">
        <title>The complete genome of Aequorivita sublithincola DSM 14238.</title>
        <authorList>
            <consortium name="US DOE Joint Genome Institute (JGI-PGF)"/>
            <person name="Lucas S."/>
            <person name="Copeland A."/>
            <person name="Lapidus A."/>
            <person name="Goodwin L."/>
            <person name="Pitluck S."/>
            <person name="Peters L."/>
            <person name="Munk A.C.C."/>
            <person name="Kyrpides N."/>
            <person name="Mavromatis K."/>
            <person name="Pagani I."/>
            <person name="Ivanova N."/>
            <person name="Ovchinnikova G."/>
            <person name="Zeytun A."/>
            <person name="Detter J.C."/>
            <person name="Han C."/>
            <person name="Land M."/>
            <person name="Hauser L."/>
            <person name="Markowitz V."/>
            <person name="Cheng J.-F."/>
            <person name="Hugenholtz P."/>
            <person name="Woyke T."/>
            <person name="Wu D."/>
            <person name="Tindall B."/>
            <person name="Faehnrich R."/>
            <person name="Brambilla E."/>
            <person name="Klenk H.-P."/>
            <person name="Eisen J.A."/>
        </authorList>
    </citation>
    <scope>NUCLEOTIDE SEQUENCE [LARGE SCALE GENOMIC DNA]</scope>
    <source>
        <strain evidence="2">DSM 14238 / LMG 21431 / ACAM 643 / 9-3</strain>
    </source>
</reference>
<dbReference type="OrthoDB" id="1446355at2"/>
<dbReference type="EMBL" id="CP003280">
    <property type="protein sequence ID" value="AFL81506.1"/>
    <property type="molecule type" value="Genomic_DNA"/>
</dbReference>
<keyword evidence="2" id="KW-1185">Reference proteome</keyword>
<sequence>METQELKKRLIKKIETANEAELLHLVTVINSFDKEPRNWFYDLPRPIQELLKESMKHIDEGKTFPNEEVMRETRAKYGLRKIDLANPPQEIKDLLKIAIKQGENGQTRSNDEIKKLINNKYGFQL</sequence>